<keyword evidence="1" id="KW-1185">Reference proteome</keyword>
<dbReference type="GO" id="GO:0000253">
    <property type="term" value="F:3-beta-hydroxysteroid 3-dehydrogenase (NADP+) activity"/>
    <property type="evidence" value="ECO:0007669"/>
    <property type="project" value="TreeGrafter"/>
</dbReference>
<dbReference type="GO" id="GO:0005789">
    <property type="term" value="C:endoplasmic reticulum membrane"/>
    <property type="evidence" value="ECO:0007669"/>
    <property type="project" value="TreeGrafter"/>
</dbReference>
<dbReference type="PANTHER" id="PTHR44442">
    <property type="entry name" value="3-KETO-STEROID REDUCTASE"/>
    <property type="match status" value="1"/>
</dbReference>
<dbReference type="STRING" id="282301.A0A1I8HFG3"/>
<evidence type="ECO:0000313" key="2">
    <source>
        <dbReference type="WBParaSite" id="maker-uti_cns_0005911-snap-gene-0.7-mRNA-1"/>
    </source>
</evidence>
<dbReference type="WBParaSite" id="maker-uti_cns_0005911-snap-gene-0.7-mRNA-1">
    <property type="protein sequence ID" value="maker-uti_cns_0005911-snap-gene-0.7-mRNA-1"/>
    <property type="gene ID" value="maker-uti_cns_0005911-snap-gene-0.7"/>
</dbReference>
<dbReference type="PANTHER" id="PTHR44442:SF1">
    <property type="entry name" value="3-KETO-STEROID REDUCTASE_17-BETA-HYDROXYSTEROID DEHYDROGENASE 7"/>
    <property type="match status" value="1"/>
</dbReference>
<reference evidence="2" key="1">
    <citation type="submission" date="2016-11" db="UniProtKB">
        <authorList>
            <consortium name="WormBaseParasite"/>
        </authorList>
    </citation>
    <scope>IDENTIFICATION</scope>
</reference>
<accession>A0A1I8HFG3</accession>
<dbReference type="Pfam" id="PF00106">
    <property type="entry name" value="adh_short"/>
    <property type="match status" value="1"/>
</dbReference>
<protein>
    <submittedName>
        <fullName evidence="2">Hydroxysteroid (17-beta) dehydrogenase 7</fullName>
    </submittedName>
</protein>
<dbReference type="PRINTS" id="PR00081">
    <property type="entry name" value="GDHRDH"/>
</dbReference>
<dbReference type="SUPFAM" id="SSF51735">
    <property type="entry name" value="NAD(P)-binding Rossmann-fold domains"/>
    <property type="match status" value="1"/>
</dbReference>
<dbReference type="InterPro" id="IPR036291">
    <property type="entry name" value="NAD(P)-bd_dom_sf"/>
</dbReference>
<evidence type="ECO:0000313" key="1">
    <source>
        <dbReference type="Proteomes" id="UP000095280"/>
    </source>
</evidence>
<name>A0A1I8HFG3_9PLAT</name>
<dbReference type="InterPro" id="IPR002347">
    <property type="entry name" value="SDR_fam"/>
</dbReference>
<proteinExistence type="predicted"/>
<sequence>MGSSDGRVIVITGANRGIGFCLARKLIADAASESASSALEKPPQLTLCLCCRNLQAARAAAESLRSLAAAAFNSASSGRNLTSDSSWCRIDLCKLDTSDFDSVRDCTQWLLNRYKRIDMLYLNAGILLVSRVDWFYLIRNFISREAWSMLTTGLGVLVQADFDCQDGRRGVFKTNVGGHFLLTMGLLHPPDGAPSPLGRHSATGQASRVVWTSSCNASRRHFKLSDPECRHSMAPYAAGKHAIDLLCLHLNSRYQPAGVQFCPVDPGLVVTNLAEGIVPLWFWYLAWPLLCLLRLLVTSYNLTAENGVHALAQVAHPGERLRPDCKYFSRTGLLGRPYMGVEPISGSQDESEMLYQSLLDYAELRDRVS</sequence>
<dbReference type="OrthoDB" id="9989144at2759"/>
<dbReference type="GO" id="GO:0006695">
    <property type="term" value="P:cholesterol biosynthetic process"/>
    <property type="evidence" value="ECO:0007669"/>
    <property type="project" value="TreeGrafter"/>
</dbReference>
<dbReference type="AlphaFoldDB" id="A0A1I8HFG3"/>
<organism evidence="1 2">
    <name type="scientific">Macrostomum lignano</name>
    <dbReference type="NCBI Taxonomy" id="282301"/>
    <lineage>
        <taxon>Eukaryota</taxon>
        <taxon>Metazoa</taxon>
        <taxon>Spiralia</taxon>
        <taxon>Lophotrochozoa</taxon>
        <taxon>Platyhelminthes</taxon>
        <taxon>Rhabditophora</taxon>
        <taxon>Macrostomorpha</taxon>
        <taxon>Macrostomida</taxon>
        <taxon>Macrostomidae</taxon>
        <taxon>Macrostomum</taxon>
    </lineage>
</organism>
<dbReference type="Proteomes" id="UP000095280">
    <property type="component" value="Unplaced"/>
</dbReference>
<dbReference type="Gene3D" id="3.40.50.720">
    <property type="entry name" value="NAD(P)-binding Rossmann-like Domain"/>
    <property type="match status" value="1"/>
</dbReference>
<dbReference type="InterPro" id="IPR052834">
    <property type="entry name" value="3KSR/17beta-HSD"/>
</dbReference>